<protein>
    <submittedName>
        <fullName evidence="1">Uncharacterized protein</fullName>
    </submittedName>
</protein>
<gene>
    <name evidence="1" type="ORF">OCOJLMKI_1075</name>
</gene>
<dbReference type="RefSeq" id="WP_238243067.1">
    <property type="nucleotide sequence ID" value="NZ_BPQP01000016.1"/>
</dbReference>
<proteinExistence type="predicted"/>
<evidence type="ECO:0000313" key="1">
    <source>
        <dbReference type="EMBL" id="GJD93877.1"/>
    </source>
</evidence>
<reference evidence="1" key="2">
    <citation type="submission" date="2021-08" db="EMBL/GenBank/DDBJ databases">
        <authorList>
            <person name="Tani A."/>
            <person name="Ola A."/>
            <person name="Ogura Y."/>
            <person name="Katsura K."/>
            <person name="Hayashi T."/>
        </authorList>
    </citation>
    <scope>NUCLEOTIDE SEQUENCE</scope>
    <source>
        <strain evidence="1">DSM 19015</strain>
    </source>
</reference>
<sequence>MGREDRKVRRVRFGLLAAGLFLAGILAAGPLAAVDLREDWSRGETAVEVLPPLPRYFPREDGDRDVVAVVPLRRRVAGCIPRRAPVPTNAPDDPSYVGSTYGLGKPSYYGLTPPLGVDDPFGRPLLRYCP</sequence>
<dbReference type="EMBL" id="BPQP01000016">
    <property type="protein sequence ID" value="GJD93877.1"/>
    <property type="molecule type" value="Genomic_DNA"/>
</dbReference>
<comment type="caution">
    <text evidence="1">The sequence shown here is derived from an EMBL/GenBank/DDBJ whole genome shotgun (WGS) entry which is preliminary data.</text>
</comment>
<dbReference type="Proteomes" id="UP001055125">
    <property type="component" value="Unassembled WGS sequence"/>
</dbReference>
<accession>A0ABQ4RUJ3</accession>
<evidence type="ECO:0000313" key="2">
    <source>
        <dbReference type="Proteomes" id="UP001055125"/>
    </source>
</evidence>
<name>A0ABQ4RUJ3_9HYPH</name>
<keyword evidence="2" id="KW-1185">Reference proteome</keyword>
<organism evidence="1 2">
    <name type="scientific">Methylobacterium iners</name>
    <dbReference type="NCBI Taxonomy" id="418707"/>
    <lineage>
        <taxon>Bacteria</taxon>
        <taxon>Pseudomonadati</taxon>
        <taxon>Pseudomonadota</taxon>
        <taxon>Alphaproteobacteria</taxon>
        <taxon>Hyphomicrobiales</taxon>
        <taxon>Methylobacteriaceae</taxon>
        <taxon>Methylobacterium</taxon>
    </lineage>
</organism>
<reference evidence="1" key="1">
    <citation type="journal article" date="2021" name="Front. Microbiol.">
        <title>Comprehensive Comparative Genomics and Phenotyping of Methylobacterium Species.</title>
        <authorList>
            <person name="Alessa O."/>
            <person name="Ogura Y."/>
            <person name="Fujitani Y."/>
            <person name="Takami H."/>
            <person name="Hayashi T."/>
            <person name="Sahin N."/>
            <person name="Tani A."/>
        </authorList>
    </citation>
    <scope>NUCLEOTIDE SEQUENCE</scope>
    <source>
        <strain evidence="1">DSM 19015</strain>
    </source>
</reference>